<gene>
    <name evidence="2" type="ORF">VSX56_03835</name>
</gene>
<name>A0ABV1SDA8_9RHOB</name>
<proteinExistence type="predicted"/>
<keyword evidence="3" id="KW-1185">Reference proteome</keyword>
<reference evidence="2 3" key="1">
    <citation type="submission" date="2024-06" db="EMBL/GenBank/DDBJ databases">
        <title>Thioclava kandeliae sp. nov. from a rhizosphere soil sample of Kandelia candel in a mangrove.</title>
        <authorList>
            <person name="Mu T."/>
        </authorList>
    </citation>
    <scope>NUCLEOTIDE SEQUENCE [LARGE SCALE GENOMIC DNA]</scope>
    <source>
        <strain evidence="2 3">CPCC 100088</strain>
    </source>
</reference>
<dbReference type="Proteomes" id="UP001438953">
    <property type="component" value="Unassembled WGS sequence"/>
</dbReference>
<feature type="region of interest" description="Disordered" evidence="1">
    <location>
        <begin position="38"/>
        <end position="81"/>
    </location>
</feature>
<feature type="compositionally biased region" description="Basic and acidic residues" evidence="1">
    <location>
        <begin position="38"/>
        <end position="50"/>
    </location>
</feature>
<accession>A0ABV1SDA8</accession>
<dbReference type="RefSeq" id="WP_339113496.1">
    <property type="nucleotide sequence ID" value="NZ_JAYWLC010000002.1"/>
</dbReference>
<sequence length="136" mass="13856">MTPTTTRSLRFPLLSMLGVAALALTACGPGNYWGSGKLHEQSDTPAHEIQDQMVKGAPGPITTGPVVGHGKVPAGTTPTGSTGYAVANTARTDGTIVNGQAARCTNANDWSKYSDGCAHAAGLPAASQPYISPYSN</sequence>
<comment type="caution">
    <text evidence="2">The sequence shown here is derived from an EMBL/GenBank/DDBJ whole genome shotgun (WGS) entry which is preliminary data.</text>
</comment>
<organism evidence="2 3">
    <name type="scientific">Thioclava kandeliae</name>
    <dbReference type="NCBI Taxonomy" id="3070818"/>
    <lineage>
        <taxon>Bacteria</taxon>
        <taxon>Pseudomonadati</taxon>
        <taxon>Pseudomonadota</taxon>
        <taxon>Alphaproteobacteria</taxon>
        <taxon>Rhodobacterales</taxon>
        <taxon>Paracoccaceae</taxon>
        <taxon>Thioclava</taxon>
    </lineage>
</organism>
<evidence type="ECO:0000313" key="3">
    <source>
        <dbReference type="Proteomes" id="UP001438953"/>
    </source>
</evidence>
<evidence type="ECO:0008006" key="4">
    <source>
        <dbReference type="Google" id="ProtNLM"/>
    </source>
</evidence>
<evidence type="ECO:0000313" key="2">
    <source>
        <dbReference type="EMBL" id="MER5170897.1"/>
    </source>
</evidence>
<evidence type="ECO:0000256" key="1">
    <source>
        <dbReference type="SAM" id="MobiDB-lite"/>
    </source>
</evidence>
<dbReference type="PROSITE" id="PS51257">
    <property type="entry name" value="PROKAR_LIPOPROTEIN"/>
    <property type="match status" value="1"/>
</dbReference>
<dbReference type="EMBL" id="JAYWLC010000002">
    <property type="protein sequence ID" value="MER5170897.1"/>
    <property type="molecule type" value="Genomic_DNA"/>
</dbReference>
<protein>
    <recommendedName>
        <fullName evidence="4">Lipoprotein</fullName>
    </recommendedName>
</protein>